<dbReference type="SUPFAM" id="SSF55486">
    <property type="entry name" value="Metalloproteases ('zincins'), catalytic domain"/>
    <property type="match status" value="1"/>
</dbReference>
<keyword evidence="2" id="KW-0732">Signal</keyword>
<dbReference type="Gene3D" id="1.10.390.10">
    <property type="entry name" value="Neutral Protease Domain 2"/>
    <property type="match status" value="1"/>
</dbReference>
<sequence length="462" mass="48956">MRAVIVLVALLAAIAGCATPPAQAAPWPERPSVDLSYDLAPDLRGATGREAVTFTPDQRICELVFRTWPNAPSPASEGNALRVTDATVDGRPTTPVVRSAGAPPGAPGTLVELPLPSCVDAGTTIRAELGFTLRLGVDADERLGTSPSTGTAWFGSAFPMLAWVRGRGWVRDDAVRIPGETAVSEEFRLDALRVTAPEGAAVSGVGRAEGTTPGPRPGTTTHTFRADGVRDVSVAVGAYRVLEREVAGGTRLHLFTPVTGTRVDPERWAAEIDGALGRLEDMLGPMPQPDLWVAIAPSQSSGIEYPGALQFGDTAPRQLPELVAHELAHQWFYALVGNDQGRDPWLDEAFTTYAQARVTATEDDDYALEDVPERLRGDLGLPMSAWAERGFGPYNTGVYVQGAAVLLAARERAGAEAFDDALRAYVADNAHRVATPDDVARAFADLPAVTDLLTRAGALPPT</sequence>
<proteinExistence type="predicted"/>
<feature type="chain" id="PRO_5047452258" evidence="2">
    <location>
        <begin position="25"/>
        <end position="462"/>
    </location>
</feature>
<evidence type="ECO:0000313" key="5">
    <source>
        <dbReference type="Proteomes" id="UP001300763"/>
    </source>
</evidence>
<keyword evidence="5" id="KW-1185">Reference proteome</keyword>
<keyword evidence="4" id="KW-0378">Hydrolase</keyword>
<dbReference type="RefSeq" id="WP_274203648.1">
    <property type="nucleotide sequence ID" value="NZ_JAQZAO010000019.1"/>
</dbReference>
<reference evidence="4 5" key="1">
    <citation type="submission" date="2023-02" db="EMBL/GenBank/DDBJ databases">
        <title>Genome sequencing required for Actinomycetospora new species description.</title>
        <authorList>
            <person name="Saimee Y."/>
            <person name="Duangmal K."/>
        </authorList>
    </citation>
    <scope>NUCLEOTIDE SEQUENCE [LARGE SCALE GENOMIC DNA]</scope>
    <source>
        <strain evidence="4 5">DW7H6</strain>
    </source>
</reference>
<dbReference type="InterPro" id="IPR034015">
    <property type="entry name" value="M1_LTA4H"/>
</dbReference>
<protein>
    <submittedName>
        <fullName evidence="4">M1 family aminopeptidase</fullName>
    </submittedName>
</protein>
<dbReference type="EMBL" id="JAQZAO010000019">
    <property type="protein sequence ID" value="MDD7969115.1"/>
    <property type="molecule type" value="Genomic_DNA"/>
</dbReference>
<feature type="compositionally biased region" description="Low complexity" evidence="1">
    <location>
        <begin position="210"/>
        <end position="221"/>
    </location>
</feature>
<feature type="signal peptide" evidence="2">
    <location>
        <begin position="1"/>
        <end position="24"/>
    </location>
</feature>
<dbReference type="GO" id="GO:0004177">
    <property type="term" value="F:aminopeptidase activity"/>
    <property type="evidence" value="ECO:0007669"/>
    <property type="project" value="UniProtKB-KW"/>
</dbReference>
<keyword evidence="4" id="KW-0645">Protease</keyword>
<evidence type="ECO:0000259" key="3">
    <source>
        <dbReference type="Pfam" id="PF01433"/>
    </source>
</evidence>
<comment type="caution">
    <text evidence="4">The sequence shown here is derived from an EMBL/GenBank/DDBJ whole genome shotgun (WGS) entry which is preliminary data.</text>
</comment>
<dbReference type="PANTHER" id="PTHR45726:SF3">
    <property type="entry name" value="LEUKOTRIENE A-4 HYDROLASE"/>
    <property type="match status" value="1"/>
</dbReference>
<accession>A0ABT5T1X4</accession>
<dbReference type="InterPro" id="IPR014782">
    <property type="entry name" value="Peptidase_M1_dom"/>
</dbReference>
<keyword evidence="4" id="KW-0031">Aminopeptidase</keyword>
<gene>
    <name evidence="4" type="ORF">PGB27_27545</name>
</gene>
<organism evidence="4 5">
    <name type="scientific">Actinomycetospora lemnae</name>
    <dbReference type="NCBI Taxonomy" id="3019891"/>
    <lineage>
        <taxon>Bacteria</taxon>
        <taxon>Bacillati</taxon>
        <taxon>Actinomycetota</taxon>
        <taxon>Actinomycetes</taxon>
        <taxon>Pseudonocardiales</taxon>
        <taxon>Pseudonocardiaceae</taxon>
        <taxon>Actinomycetospora</taxon>
    </lineage>
</organism>
<dbReference type="Proteomes" id="UP001300763">
    <property type="component" value="Unassembled WGS sequence"/>
</dbReference>
<feature type="region of interest" description="Disordered" evidence="1">
    <location>
        <begin position="202"/>
        <end position="221"/>
    </location>
</feature>
<dbReference type="InterPro" id="IPR027268">
    <property type="entry name" value="Peptidase_M4/M1_CTD_sf"/>
</dbReference>
<evidence type="ECO:0000256" key="2">
    <source>
        <dbReference type="SAM" id="SignalP"/>
    </source>
</evidence>
<dbReference type="PROSITE" id="PS51257">
    <property type="entry name" value="PROKAR_LIPOPROTEIN"/>
    <property type="match status" value="1"/>
</dbReference>
<feature type="domain" description="Peptidase M1 membrane alanine aminopeptidase" evidence="3">
    <location>
        <begin position="317"/>
        <end position="363"/>
    </location>
</feature>
<evidence type="ECO:0000313" key="4">
    <source>
        <dbReference type="EMBL" id="MDD7969115.1"/>
    </source>
</evidence>
<dbReference type="Pfam" id="PF01433">
    <property type="entry name" value="Peptidase_M1"/>
    <property type="match status" value="1"/>
</dbReference>
<dbReference type="PANTHER" id="PTHR45726">
    <property type="entry name" value="LEUKOTRIENE A-4 HYDROLASE"/>
    <property type="match status" value="1"/>
</dbReference>
<evidence type="ECO:0000256" key="1">
    <source>
        <dbReference type="SAM" id="MobiDB-lite"/>
    </source>
</evidence>
<name>A0ABT5T1X4_9PSEU</name>